<comment type="caution">
    <text evidence="2">The sequence shown here is derived from an EMBL/GenBank/DDBJ whole genome shotgun (WGS) entry which is preliminary data.</text>
</comment>
<sequence>MEGRQIRAVLVLVVISCVGFQIRASDPIFIESFDESFDGRWIVSEKDDYKGSFSFMRFVQICQFPSPP</sequence>
<keyword evidence="1" id="KW-0732">Signal</keyword>
<gene>
    <name evidence="3" type="ORF">CK203_047957</name>
    <name evidence="2" type="ORF">CK203_086092</name>
</gene>
<dbReference type="EMBL" id="QGNW01000435">
    <property type="protein sequence ID" value="RVW71511.1"/>
    <property type="molecule type" value="Genomic_DNA"/>
</dbReference>
<dbReference type="Proteomes" id="UP000288805">
    <property type="component" value="Unassembled WGS sequence"/>
</dbReference>
<evidence type="ECO:0000313" key="3">
    <source>
        <dbReference type="EMBL" id="RVW71511.1"/>
    </source>
</evidence>
<dbReference type="AlphaFoldDB" id="A0A438CT68"/>
<feature type="signal peptide" evidence="1">
    <location>
        <begin position="1"/>
        <end position="24"/>
    </location>
</feature>
<proteinExistence type="predicted"/>
<dbReference type="EMBL" id="QGNW01002010">
    <property type="protein sequence ID" value="RVW26398.1"/>
    <property type="molecule type" value="Genomic_DNA"/>
</dbReference>
<reference evidence="2 4" key="1">
    <citation type="journal article" date="2018" name="PLoS Genet.">
        <title>Population sequencing reveals clonal diversity and ancestral inbreeding in the grapevine cultivar Chardonnay.</title>
        <authorList>
            <person name="Roach M.J."/>
            <person name="Johnson D.L."/>
            <person name="Bohlmann J."/>
            <person name="van Vuuren H.J."/>
            <person name="Jones S.J."/>
            <person name="Pretorius I.S."/>
            <person name="Schmidt S.A."/>
            <person name="Borneman A.R."/>
        </authorList>
    </citation>
    <scope>NUCLEOTIDE SEQUENCE [LARGE SCALE GENOMIC DNA]</scope>
    <source>
        <strain evidence="4">cv. Chardonnay</strain>
        <strain evidence="2">I10V1</strain>
        <tissue evidence="2">Leaf</tissue>
    </source>
</reference>
<evidence type="ECO:0000313" key="4">
    <source>
        <dbReference type="Proteomes" id="UP000288805"/>
    </source>
</evidence>
<evidence type="ECO:0000313" key="2">
    <source>
        <dbReference type="EMBL" id="RVW26398.1"/>
    </source>
</evidence>
<organism evidence="2 4">
    <name type="scientific">Vitis vinifera</name>
    <name type="common">Grape</name>
    <dbReference type="NCBI Taxonomy" id="29760"/>
    <lineage>
        <taxon>Eukaryota</taxon>
        <taxon>Viridiplantae</taxon>
        <taxon>Streptophyta</taxon>
        <taxon>Embryophyta</taxon>
        <taxon>Tracheophyta</taxon>
        <taxon>Spermatophyta</taxon>
        <taxon>Magnoliopsida</taxon>
        <taxon>eudicotyledons</taxon>
        <taxon>Gunneridae</taxon>
        <taxon>Pentapetalae</taxon>
        <taxon>rosids</taxon>
        <taxon>Vitales</taxon>
        <taxon>Vitaceae</taxon>
        <taxon>Viteae</taxon>
        <taxon>Vitis</taxon>
    </lineage>
</organism>
<name>A0A438CT68_VITVI</name>
<protein>
    <recommendedName>
        <fullName evidence="5">Calnexin</fullName>
    </recommendedName>
</protein>
<accession>A0A438CT68</accession>
<evidence type="ECO:0008006" key="5">
    <source>
        <dbReference type="Google" id="ProtNLM"/>
    </source>
</evidence>
<evidence type="ECO:0000256" key="1">
    <source>
        <dbReference type="SAM" id="SignalP"/>
    </source>
</evidence>
<feature type="chain" id="PRO_5036108549" description="Calnexin" evidence="1">
    <location>
        <begin position="25"/>
        <end position="68"/>
    </location>
</feature>